<comment type="similarity">
    <text evidence="1">Belongs to the BolA/IbaG family.</text>
</comment>
<dbReference type="EMBL" id="LT671821">
    <property type="protein sequence ID" value="SHO75961.1"/>
    <property type="molecule type" value="Genomic_DNA"/>
</dbReference>
<dbReference type="SUPFAM" id="SSF82657">
    <property type="entry name" value="BolA-like"/>
    <property type="match status" value="1"/>
</dbReference>
<dbReference type="Pfam" id="PF01722">
    <property type="entry name" value="BolA"/>
    <property type="match status" value="1"/>
</dbReference>
<dbReference type="VEuPathDB" id="FungiDB:MSYG_0295"/>
<dbReference type="Proteomes" id="UP000186303">
    <property type="component" value="Chromosome 1"/>
</dbReference>
<evidence type="ECO:0000256" key="1">
    <source>
        <dbReference type="RuleBase" id="RU003860"/>
    </source>
</evidence>
<proteinExistence type="inferred from homology"/>
<dbReference type="InterPro" id="IPR002634">
    <property type="entry name" value="BolA"/>
</dbReference>
<feature type="region of interest" description="Disordered" evidence="2">
    <location>
        <begin position="115"/>
        <end position="134"/>
    </location>
</feature>
<dbReference type="PANTHER" id="PTHR46230">
    <property type="match status" value="1"/>
</dbReference>
<gene>
    <name evidence="3" type="ORF">MSYG_0295</name>
</gene>
<feature type="compositionally biased region" description="Basic and acidic residues" evidence="2">
    <location>
        <begin position="115"/>
        <end position="124"/>
    </location>
</feature>
<evidence type="ECO:0000313" key="3">
    <source>
        <dbReference type="EMBL" id="SHO75961.1"/>
    </source>
</evidence>
<evidence type="ECO:0000313" key="4">
    <source>
        <dbReference type="Proteomes" id="UP000186303"/>
    </source>
</evidence>
<accession>A0A1M8A0N3</accession>
<name>A0A1M8A0N3_MALS4</name>
<organism evidence="3 4">
    <name type="scientific">Malassezia sympodialis (strain ATCC 42132)</name>
    <name type="common">Atopic eczema-associated yeast</name>
    <dbReference type="NCBI Taxonomy" id="1230383"/>
    <lineage>
        <taxon>Eukaryota</taxon>
        <taxon>Fungi</taxon>
        <taxon>Dikarya</taxon>
        <taxon>Basidiomycota</taxon>
        <taxon>Ustilaginomycotina</taxon>
        <taxon>Malasseziomycetes</taxon>
        <taxon>Malasseziales</taxon>
        <taxon>Malasseziaceae</taxon>
        <taxon>Malassezia</taxon>
    </lineage>
</organism>
<protein>
    <submittedName>
        <fullName evidence="3">Uncharacterized protein</fullName>
    </submittedName>
</protein>
<evidence type="ECO:0000256" key="2">
    <source>
        <dbReference type="SAM" id="MobiDB-lite"/>
    </source>
</evidence>
<dbReference type="STRING" id="1230383.A0A1M8A0N3"/>
<dbReference type="GO" id="GO:0044572">
    <property type="term" value="P:[4Fe-4S] cluster assembly"/>
    <property type="evidence" value="ECO:0007669"/>
    <property type="project" value="TreeGrafter"/>
</dbReference>
<dbReference type="Gene3D" id="3.30.300.90">
    <property type="entry name" value="BolA-like"/>
    <property type="match status" value="1"/>
</dbReference>
<dbReference type="InterPro" id="IPR036065">
    <property type="entry name" value="BolA-like_sf"/>
</dbReference>
<dbReference type="OrthoDB" id="411584at2759"/>
<dbReference type="GO" id="GO:0005759">
    <property type="term" value="C:mitochondrial matrix"/>
    <property type="evidence" value="ECO:0007669"/>
    <property type="project" value="TreeGrafter"/>
</dbReference>
<dbReference type="AlphaFoldDB" id="A0A1M8A0N3"/>
<sequence>MVLALARRSFPRLVRASGIRPFGTSPMSVEESIRSKLTAHFAPSHLFIRNDSSKHAHHAAMVAQGGGSGETHFFVEMVSEAFAGKPQIARHRAVNALLSAEYDLGMHALSMRLKTPAEETKEKGAQCGCASKAT</sequence>
<dbReference type="PANTHER" id="PTHR46230:SF7">
    <property type="entry name" value="BOLA-LIKE PROTEIN 1"/>
    <property type="match status" value="1"/>
</dbReference>
<keyword evidence="4" id="KW-1185">Reference proteome</keyword>
<dbReference type="OMA" id="CLGGFGK"/>
<reference evidence="4" key="1">
    <citation type="journal article" date="2017" name="Nucleic Acids Res.">
        <title>Proteogenomics produces comprehensive and highly accurate protein-coding gene annotation in a complete genome assembly of Malassezia sympodialis.</title>
        <authorList>
            <person name="Zhu Y."/>
            <person name="Engstroem P.G."/>
            <person name="Tellgren-Roth C."/>
            <person name="Baudo C.D."/>
            <person name="Kennell J.C."/>
            <person name="Sun S."/>
            <person name="Billmyre R.B."/>
            <person name="Schroeder M.S."/>
            <person name="Andersson A."/>
            <person name="Holm T."/>
            <person name="Sigurgeirsson B."/>
            <person name="Wu G."/>
            <person name="Sankaranarayanan S.R."/>
            <person name="Siddharthan R."/>
            <person name="Sanyal K."/>
            <person name="Lundeberg J."/>
            <person name="Nystedt B."/>
            <person name="Boekhout T."/>
            <person name="Dawson T.L. Jr."/>
            <person name="Heitman J."/>
            <person name="Scheynius A."/>
            <person name="Lehtioe J."/>
        </authorList>
    </citation>
    <scope>NUCLEOTIDE SEQUENCE [LARGE SCALE GENOMIC DNA]</scope>
    <source>
        <strain evidence="4">ATCC 42132</strain>
    </source>
</reference>